<name>A0A098E8I3_9ZZZZ</name>
<accession>A0A098E8I3</accession>
<gene>
    <name evidence="3" type="ORF">MSIBF_A2140015</name>
</gene>
<proteinExistence type="predicted"/>
<organism evidence="3">
    <name type="scientific">groundwater metagenome</name>
    <dbReference type="NCBI Taxonomy" id="717931"/>
    <lineage>
        <taxon>unclassified sequences</taxon>
        <taxon>metagenomes</taxon>
        <taxon>ecological metagenomes</taxon>
    </lineage>
</organism>
<feature type="coiled-coil region" evidence="1">
    <location>
        <begin position="98"/>
        <end position="132"/>
    </location>
</feature>
<feature type="region of interest" description="Disordered" evidence="2">
    <location>
        <begin position="170"/>
        <end position="207"/>
    </location>
</feature>
<protein>
    <submittedName>
        <fullName evidence="3">Uncharacterized protein</fullName>
    </submittedName>
</protein>
<sequence>MDNKSDSKGDVHKDEADVKLMEFIFSVKPEALRNILIKKHEKFLNNYGKELRGVKEKRGQEVVLKKRVEILPDKTDLLDYWGKGLEENLNKVSDDALAQEIREKITEFKKEKEDAEIEFQIKLGELEEIEKEINENNIQNRGEWLARKVESHEKSLDFWKNYMTEEEKKAYEERKKKEDLAKKTDEERKRKESEKKVTDVKKLQLKK</sequence>
<reference evidence="3" key="1">
    <citation type="submission" date="2014-09" db="EMBL/GenBank/DDBJ databases">
        <authorList>
            <person name="Probst J Alexander"/>
        </authorList>
    </citation>
    <scope>NUCLEOTIDE SEQUENCE</scope>
</reference>
<dbReference type="AlphaFoldDB" id="A0A098E8I3"/>
<evidence type="ECO:0000313" key="3">
    <source>
        <dbReference type="EMBL" id="CEG12332.1"/>
    </source>
</evidence>
<evidence type="ECO:0000256" key="1">
    <source>
        <dbReference type="SAM" id="Coils"/>
    </source>
</evidence>
<dbReference type="EMBL" id="CCXY01000129">
    <property type="protein sequence ID" value="CEG12332.1"/>
    <property type="molecule type" value="Genomic_DNA"/>
</dbReference>
<evidence type="ECO:0000256" key="2">
    <source>
        <dbReference type="SAM" id="MobiDB-lite"/>
    </source>
</evidence>
<keyword evidence="1" id="KW-0175">Coiled coil</keyword>